<comment type="caution">
    <text evidence="2">The sequence shown here is derived from an EMBL/GenBank/DDBJ whole genome shotgun (WGS) entry which is preliminary data.</text>
</comment>
<evidence type="ECO:0008006" key="4">
    <source>
        <dbReference type="Google" id="ProtNLM"/>
    </source>
</evidence>
<gene>
    <name evidence="2" type="ORF">CDAR_51801</name>
</gene>
<dbReference type="AlphaFoldDB" id="A0AAV4V6I0"/>
<evidence type="ECO:0000313" key="3">
    <source>
        <dbReference type="Proteomes" id="UP001054837"/>
    </source>
</evidence>
<proteinExistence type="predicted"/>
<feature type="signal peptide" evidence="1">
    <location>
        <begin position="1"/>
        <end position="25"/>
    </location>
</feature>
<accession>A0AAV4V6I0</accession>
<evidence type="ECO:0000313" key="2">
    <source>
        <dbReference type="EMBL" id="GIY65842.1"/>
    </source>
</evidence>
<protein>
    <recommendedName>
        <fullName evidence="4">Transmembrane protein</fullName>
    </recommendedName>
</protein>
<dbReference type="Proteomes" id="UP001054837">
    <property type="component" value="Unassembled WGS sequence"/>
</dbReference>
<name>A0AAV4V6I0_9ARAC</name>
<evidence type="ECO:0000256" key="1">
    <source>
        <dbReference type="SAM" id="SignalP"/>
    </source>
</evidence>
<sequence length="100" mass="11381">MASTQFSVLTVLIICLSTTILLCVATVSNKDTAIMECVDQQMCRCDLVNRFDKCYKYLTDETKIWFVDQINACEIEQVETTAYTDGIKKICTHGREEIVI</sequence>
<feature type="chain" id="PRO_5043371774" description="Transmembrane protein" evidence="1">
    <location>
        <begin position="26"/>
        <end position="100"/>
    </location>
</feature>
<reference evidence="2 3" key="1">
    <citation type="submission" date="2021-06" db="EMBL/GenBank/DDBJ databases">
        <title>Caerostris darwini draft genome.</title>
        <authorList>
            <person name="Kono N."/>
            <person name="Arakawa K."/>
        </authorList>
    </citation>
    <scope>NUCLEOTIDE SEQUENCE [LARGE SCALE GENOMIC DNA]</scope>
</reference>
<keyword evidence="1" id="KW-0732">Signal</keyword>
<organism evidence="2 3">
    <name type="scientific">Caerostris darwini</name>
    <dbReference type="NCBI Taxonomy" id="1538125"/>
    <lineage>
        <taxon>Eukaryota</taxon>
        <taxon>Metazoa</taxon>
        <taxon>Ecdysozoa</taxon>
        <taxon>Arthropoda</taxon>
        <taxon>Chelicerata</taxon>
        <taxon>Arachnida</taxon>
        <taxon>Araneae</taxon>
        <taxon>Araneomorphae</taxon>
        <taxon>Entelegynae</taxon>
        <taxon>Araneoidea</taxon>
        <taxon>Araneidae</taxon>
        <taxon>Caerostris</taxon>
    </lineage>
</organism>
<keyword evidence="3" id="KW-1185">Reference proteome</keyword>
<dbReference type="EMBL" id="BPLQ01012480">
    <property type="protein sequence ID" value="GIY65842.1"/>
    <property type="molecule type" value="Genomic_DNA"/>
</dbReference>